<sequence length="207" mass="21826">MSSSDSDSAAAAPAGVRAVAGAVILSRATSTSTPYVLLVSARADPTAWILPKGGVEDYDTAGVAAAALRETWEEAGVRVPLAKVVDLGFVDVTTKKRAQRFHWVAALVSARRAAGAKESGKEEIKDADAVVEFAPGKKTWPEYAQRCRQWVPLSVALQIVTKPHMVVALERAAERLQLHDAGNTGVAAVAPFARVVIPVGTGEMVKE</sequence>
<dbReference type="AlphaFoldDB" id="A0A0L0SWV3"/>
<evidence type="ECO:0000256" key="2">
    <source>
        <dbReference type="ARBA" id="ARBA00022801"/>
    </source>
</evidence>
<dbReference type="STRING" id="578462.A0A0L0SWV3"/>
<evidence type="ECO:0000313" key="4">
    <source>
        <dbReference type="EMBL" id="KNE66839.1"/>
    </source>
</evidence>
<dbReference type="Proteomes" id="UP000054350">
    <property type="component" value="Unassembled WGS sequence"/>
</dbReference>
<keyword evidence="2" id="KW-0378">Hydrolase</keyword>
<dbReference type="PANTHER" id="PTHR12629:SF0">
    <property type="entry name" value="DIPHOSPHOINOSITOL-POLYPHOSPHATE DIPHOSPHATASE"/>
    <property type="match status" value="1"/>
</dbReference>
<organism evidence="4 5">
    <name type="scientific">Allomyces macrogynus (strain ATCC 38327)</name>
    <name type="common">Allomyces javanicus var. macrogynus</name>
    <dbReference type="NCBI Taxonomy" id="578462"/>
    <lineage>
        <taxon>Eukaryota</taxon>
        <taxon>Fungi</taxon>
        <taxon>Fungi incertae sedis</taxon>
        <taxon>Blastocladiomycota</taxon>
        <taxon>Blastocladiomycetes</taxon>
        <taxon>Blastocladiales</taxon>
        <taxon>Blastocladiaceae</taxon>
        <taxon>Allomyces</taxon>
    </lineage>
</organism>
<dbReference type="Pfam" id="PF00293">
    <property type="entry name" value="NUDIX"/>
    <property type="match status" value="1"/>
</dbReference>
<dbReference type="PROSITE" id="PS51462">
    <property type="entry name" value="NUDIX"/>
    <property type="match status" value="1"/>
</dbReference>
<evidence type="ECO:0000256" key="1">
    <source>
        <dbReference type="ARBA" id="ARBA00022723"/>
    </source>
</evidence>
<dbReference type="GO" id="GO:0016787">
    <property type="term" value="F:hydrolase activity"/>
    <property type="evidence" value="ECO:0007669"/>
    <property type="project" value="UniProtKB-KW"/>
</dbReference>
<dbReference type="Gene3D" id="3.90.79.10">
    <property type="entry name" value="Nucleoside Triphosphate Pyrophosphohydrolase"/>
    <property type="match status" value="1"/>
</dbReference>
<dbReference type="PANTHER" id="PTHR12629">
    <property type="entry name" value="DIPHOSPHOINOSITOL POLYPHOSPHATE PHOSPHOHYDROLASE"/>
    <property type="match status" value="1"/>
</dbReference>
<accession>A0A0L0SWV3</accession>
<dbReference type="InterPro" id="IPR000086">
    <property type="entry name" value="NUDIX_hydrolase_dom"/>
</dbReference>
<evidence type="ECO:0000313" key="5">
    <source>
        <dbReference type="Proteomes" id="UP000054350"/>
    </source>
</evidence>
<keyword evidence="5" id="KW-1185">Reference proteome</keyword>
<dbReference type="InterPro" id="IPR015797">
    <property type="entry name" value="NUDIX_hydrolase-like_dom_sf"/>
</dbReference>
<feature type="domain" description="Nudix hydrolase" evidence="3">
    <location>
        <begin position="15"/>
        <end position="173"/>
    </location>
</feature>
<dbReference type="OrthoDB" id="2011998at2759"/>
<dbReference type="VEuPathDB" id="FungiDB:AMAG_11322"/>
<dbReference type="GO" id="GO:0005634">
    <property type="term" value="C:nucleus"/>
    <property type="evidence" value="ECO:0007669"/>
    <property type="project" value="TreeGrafter"/>
</dbReference>
<dbReference type="GO" id="GO:0005737">
    <property type="term" value="C:cytoplasm"/>
    <property type="evidence" value="ECO:0007669"/>
    <property type="project" value="TreeGrafter"/>
</dbReference>
<dbReference type="SUPFAM" id="SSF55811">
    <property type="entry name" value="Nudix"/>
    <property type="match status" value="1"/>
</dbReference>
<protein>
    <recommendedName>
        <fullName evidence="3">Nudix hydrolase domain-containing protein</fullName>
    </recommendedName>
</protein>
<gene>
    <name evidence="4" type="ORF">AMAG_11322</name>
</gene>
<dbReference type="EMBL" id="GG745351">
    <property type="protein sequence ID" value="KNE66839.1"/>
    <property type="molecule type" value="Genomic_DNA"/>
</dbReference>
<evidence type="ECO:0000259" key="3">
    <source>
        <dbReference type="PROSITE" id="PS51462"/>
    </source>
</evidence>
<reference evidence="4 5" key="1">
    <citation type="submission" date="2009-11" db="EMBL/GenBank/DDBJ databases">
        <title>Annotation of Allomyces macrogynus ATCC 38327.</title>
        <authorList>
            <consortium name="The Broad Institute Genome Sequencing Platform"/>
            <person name="Russ C."/>
            <person name="Cuomo C."/>
            <person name="Burger G."/>
            <person name="Gray M.W."/>
            <person name="Holland P.W.H."/>
            <person name="King N."/>
            <person name="Lang F.B.F."/>
            <person name="Roger A.J."/>
            <person name="Ruiz-Trillo I."/>
            <person name="Young S.K."/>
            <person name="Zeng Q."/>
            <person name="Gargeya S."/>
            <person name="Fitzgerald M."/>
            <person name="Haas B."/>
            <person name="Abouelleil A."/>
            <person name="Alvarado L."/>
            <person name="Arachchi H.M."/>
            <person name="Berlin A."/>
            <person name="Chapman S.B."/>
            <person name="Gearin G."/>
            <person name="Goldberg J."/>
            <person name="Griggs A."/>
            <person name="Gujja S."/>
            <person name="Hansen M."/>
            <person name="Heiman D."/>
            <person name="Howarth C."/>
            <person name="Larimer J."/>
            <person name="Lui A."/>
            <person name="MacDonald P.J.P."/>
            <person name="McCowen C."/>
            <person name="Montmayeur A."/>
            <person name="Murphy C."/>
            <person name="Neiman D."/>
            <person name="Pearson M."/>
            <person name="Priest M."/>
            <person name="Roberts A."/>
            <person name="Saif S."/>
            <person name="Shea T."/>
            <person name="Sisk P."/>
            <person name="Stolte C."/>
            <person name="Sykes S."/>
            <person name="Wortman J."/>
            <person name="Nusbaum C."/>
            <person name="Birren B."/>
        </authorList>
    </citation>
    <scope>NUCLEOTIDE SEQUENCE [LARGE SCALE GENOMIC DNA]</scope>
    <source>
        <strain evidence="4 5">ATCC 38327</strain>
    </source>
</reference>
<dbReference type="GO" id="GO:0046872">
    <property type="term" value="F:metal ion binding"/>
    <property type="evidence" value="ECO:0007669"/>
    <property type="project" value="UniProtKB-KW"/>
</dbReference>
<name>A0A0L0SWV3_ALLM3</name>
<keyword evidence="1" id="KW-0479">Metal-binding</keyword>
<proteinExistence type="predicted"/>
<reference evidence="5" key="2">
    <citation type="submission" date="2009-11" db="EMBL/GenBank/DDBJ databases">
        <title>The Genome Sequence of Allomyces macrogynus strain ATCC 38327.</title>
        <authorList>
            <consortium name="The Broad Institute Genome Sequencing Platform"/>
            <person name="Russ C."/>
            <person name="Cuomo C."/>
            <person name="Shea T."/>
            <person name="Young S.K."/>
            <person name="Zeng Q."/>
            <person name="Koehrsen M."/>
            <person name="Haas B."/>
            <person name="Borodovsky M."/>
            <person name="Guigo R."/>
            <person name="Alvarado L."/>
            <person name="Berlin A."/>
            <person name="Borenstein D."/>
            <person name="Chen Z."/>
            <person name="Engels R."/>
            <person name="Freedman E."/>
            <person name="Gellesch M."/>
            <person name="Goldberg J."/>
            <person name="Griggs A."/>
            <person name="Gujja S."/>
            <person name="Heiman D."/>
            <person name="Hepburn T."/>
            <person name="Howarth C."/>
            <person name="Jen D."/>
            <person name="Larson L."/>
            <person name="Lewis B."/>
            <person name="Mehta T."/>
            <person name="Park D."/>
            <person name="Pearson M."/>
            <person name="Roberts A."/>
            <person name="Saif S."/>
            <person name="Shenoy N."/>
            <person name="Sisk P."/>
            <person name="Stolte C."/>
            <person name="Sykes S."/>
            <person name="Walk T."/>
            <person name="White J."/>
            <person name="Yandava C."/>
            <person name="Burger G."/>
            <person name="Gray M.W."/>
            <person name="Holland P.W.H."/>
            <person name="King N."/>
            <person name="Lang F.B.F."/>
            <person name="Roger A.J."/>
            <person name="Ruiz-Trillo I."/>
            <person name="Lander E."/>
            <person name="Nusbaum C."/>
        </authorList>
    </citation>
    <scope>NUCLEOTIDE SEQUENCE [LARGE SCALE GENOMIC DNA]</scope>
    <source>
        <strain evidence="5">ATCC 38327</strain>
    </source>
</reference>